<dbReference type="SUPFAM" id="SSF50729">
    <property type="entry name" value="PH domain-like"/>
    <property type="match status" value="1"/>
</dbReference>
<dbReference type="PROSITE" id="PS50178">
    <property type="entry name" value="ZF_FYVE"/>
    <property type="match status" value="1"/>
</dbReference>
<sequence length="251" mass="28866">MIDNGNNDYTTLKSTLKNTDIFQDEKRYLIAQGIINVFDQKQKSITSNHLILLNDLLVIFNIAENNQTFSNPKIFDIEKVSVELFVDSLESNVFQITCLNENIIIFTMCYVEAVRWCRSINLRSKLIKLNLGIPTKKTEWIPDNNAVWCMTCQSSFTVINRRHHCRKCGFVVCDECSKHRAIIKRISVDQKLRICNKCYTKKVNHVKLLKDINQCLQKIISTDLSVTCSTTETENINSLSVSLCETVSTEL</sequence>
<dbReference type="GO" id="GO:0005769">
    <property type="term" value="C:early endosome"/>
    <property type="evidence" value="ECO:0007669"/>
    <property type="project" value="TreeGrafter"/>
</dbReference>
<dbReference type="InterPro" id="IPR013083">
    <property type="entry name" value="Znf_RING/FYVE/PHD"/>
</dbReference>
<dbReference type="OrthoDB" id="70570at2759"/>
<dbReference type="Gene3D" id="3.30.40.10">
    <property type="entry name" value="Zinc/RING finger domain, C3HC4 (zinc finger)"/>
    <property type="match status" value="1"/>
</dbReference>
<dbReference type="GO" id="GO:0008333">
    <property type="term" value="P:endosome to lysosome transport"/>
    <property type="evidence" value="ECO:0007669"/>
    <property type="project" value="TreeGrafter"/>
</dbReference>
<evidence type="ECO:0000256" key="3">
    <source>
        <dbReference type="ARBA" id="ARBA00022833"/>
    </source>
</evidence>
<dbReference type="GO" id="GO:0035091">
    <property type="term" value="F:phosphatidylinositol binding"/>
    <property type="evidence" value="ECO:0007669"/>
    <property type="project" value="TreeGrafter"/>
</dbReference>
<keyword evidence="3" id="KW-0862">Zinc</keyword>
<evidence type="ECO:0000256" key="1">
    <source>
        <dbReference type="ARBA" id="ARBA00022723"/>
    </source>
</evidence>
<reference evidence="6 7" key="1">
    <citation type="submission" date="2016-04" db="EMBL/GenBank/DDBJ databases">
        <title>The genome of Intoshia linei affirms orthonectids as highly simplified spiralians.</title>
        <authorList>
            <person name="Mikhailov K.V."/>
            <person name="Slusarev G.S."/>
            <person name="Nikitin M.A."/>
            <person name="Logacheva M.D."/>
            <person name="Penin A."/>
            <person name="Aleoshin V."/>
            <person name="Panchin Y.V."/>
        </authorList>
    </citation>
    <scope>NUCLEOTIDE SEQUENCE [LARGE SCALE GENOMIC DNA]</scope>
    <source>
        <strain evidence="6">Intl2013</strain>
        <tissue evidence="6">Whole animal</tissue>
    </source>
</reference>
<dbReference type="AlphaFoldDB" id="A0A177B5H1"/>
<dbReference type="Pfam" id="PF01363">
    <property type="entry name" value="FYVE"/>
    <property type="match status" value="1"/>
</dbReference>
<evidence type="ECO:0000313" key="7">
    <source>
        <dbReference type="Proteomes" id="UP000078046"/>
    </source>
</evidence>
<dbReference type="InterPro" id="IPR000306">
    <property type="entry name" value="Znf_FYVE"/>
</dbReference>
<dbReference type="GO" id="GO:0007032">
    <property type="term" value="P:endosome organization"/>
    <property type="evidence" value="ECO:0007669"/>
    <property type="project" value="TreeGrafter"/>
</dbReference>
<dbReference type="SUPFAM" id="SSF57903">
    <property type="entry name" value="FYVE/PHD zinc finger"/>
    <property type="match status" value="1"/>
</dbReference>
<proteinExistence type="predicted"/>
<protein>
    <submittedName>
        <fullName evidence="6">Lysosome-associated apoptosis-inducing protein containing PH and FYVE domains</fullName>
    </submittedName>
</protein>
<dbReference type="PANTHER" id="PTHR46280">
    <property type="entry name" value="PLECKSTRIN HOMOLOGY DOMAIN-CONTAINING FAMILY F MEMBER 2-RELATED"/>
    <property type="match status" value="1"/>
</dbReference>
<evidence type="ECO:0000256" key="4">
    <source>
        <dbReference type="PROSITE-ProRule" id="PRU00091"/>
    </source>
</evidence>
<comment type="caution">
    <text evidence="6">The sequence shown here is derived from an EMBL/GenBank/DDBJ whole genome shotgun (WGS) entry which is preliminary data.</text>
</comment>
<organism evidence="6 7">
    <name type="scientific">Intoshia linei</name>
    <dbReference type="NCBI Taxonomy" id="1819745"/>
    <lineage>
        <taxon>Eukaryota</taxon>
        <taxon>Metazoa</taxon>
        <taxon>Spiralia</taxon>
        <taxon>Lophotrochozoa</taxon>
        <taxon>Mesozoa</taxon>
        <taxon>Orthonectida</taxon>
        <taxon>Rhopaluridae</taxon>
        <taxon>Intoshia</taxon>
    </lineage>
</organism>
<evidence type="ECO:0000259" key="5">
    <source>
        <dbReference type="PROSITE" id="PS50178"/>
    </source>
</evidence>
<feature type="domain" description="FYVE-type" evidence="5">
    <location>
        <begin position="143"/>
        <end position="203"/>
    </location>
</feature>
<dbReference type="PANTHER" id="PTHR46280:SF3">
    <property type="entry name" value="PLECKSTRIN HOMOLOGY DOMAIN-CONTAINING FAMILY F MEMBER 1 HOMOLOG"/>
    <property type="match status" value="1"/>
</dbReference>
<dbReference type="InterPro" id="IPR011993">
    <property type="entry name" value="PH-like_dom_sf"/>
</dbReference>
<dbReference type="SMART" id="SM00064">
    <property type="entry name" value="FYVE"/>
    <property type="match status" value="1"/>
</dbReference>
<dbReference type="Gene3D" id="2.30.29.30">
    <property type="entry name" value="Pleckstrin-homology domain (PH domain)/Phosphotyrosine-binding domain (PTB)"/>
    <property type="match status" value="1"/>
</dbReference>
<keyword evidence="7" id="KW-1185">Reference proteome</keyword>
<evidence type="ECO:0000256" key="2">
    <source>
        <dbReference type="ARBA" id="ARBA00022771"/>
    </source>
</evidence>
<keyword evidence="1" id="KW-0479">Metal-binding</keyword>
<keyword evidence="2 4" id="KW-0863">Zinc-finger</keyword>
<dbReference type="InterPro" id="IPR051765">
    <property type="entry name" value="PH_domain-containing_F"/>
</dbReference>
<dbReference type="Proteomes" id="UP000078046">
    <property type="component" value="Unassembled WGS sequence"/>
</dbReference>
<dbReference type="InterPro" id="IPR011011">
    <property type="entry name" value="Znf_FYVE_PHD"/>
</dbReference>
<evidence type="ECO:0000313" key="6">
    <source>
        <dbReference type="EMBL" id="OAF68664.1"/>
    </source>
</evidence>
<dbReference type="InterPro" id="IPR017455">
    <property type="entry name" value="Znf_FYVE-rel"/>
</dbReference>
<name>A0A177B5H1_9BILA</name>
<accession>A0A177B5H1</accession>
<gene>
    <name evidence="6" type="ORF">A3Q56_03593</name>
</gene>
<dbReference type="EMBL" id="LWCA01000406">
    <property type="protein sequence ID" value="OAF68664.1"/>
    <property type="molecule type" value="Genomic_DNA"/>
</dbReference>
<dbReference type="GO" id="GO:0008270">
    <property type="term" value="F:zinc ion binding"/>
    <property type="evidence" value="ECO:0007669"/>
    <property type="project" value="UniProtKB-KW"/>
</dbReference>